<dbReference type="STRING" id="470453.B0680_03980"/>
<evidence type="ECO:0000256" key="9">
    <source>
        <dbReference type="ARBA" id="ARBA00049244"/>
    </source>
</evidence>
<keyword evidence="4" id="KW-0963">Cytoplasm</keyword>
<comment type="catalytic activity">
    <reaction evidence="9">
        <text>DNA(n) + a 2'-deoxyribonucleoside 5'-triphosphate = DNA(n+1) + diphosphate</text>
        <dbReference type="Rhea" id="RHEA:22508"/>
        <dbReference type="Rhea" id="RHEA-COMP:17339"/>
        <dbReference type="Rhea" id="RHEA-COMP:17340"/>
        <dbReference type="ChEBI" id="CHEBI:33019"/>
        <dbReference type="ChEBI" id="CHEBI:61560"/>
        <dbReference type="ChEBI" id="CHEBI:173112"/>
        <dbReference type="EC" id="2.7.7.7"/>
    </reaction>
</comment>
<dbReference type="NCBIfam" id="TIGR00594">
    <property type="entry name" value="polc"/>
    <property type="match status" value="1"/>
</dbReference>
<protein>
    <recommendedName>
        <fullName evidence="3">DNA polymerase III subunit alpha</fullName>
        <ecNumber evidence="2">2.7.7.7</ecNumber>
    </recommendedName>
</protein>
<dbReference type="EMBL" id="MUYU01000009">
    <property type="protein sequence ID" value="OOS24596.1"/>
    <property type="molecule type" value="Genomic_DNA"/>
</dbReference>
<dbReference type="GO" id="GO:0003887">
    <property type="term" value="F:DNA-directed DNA polymerase activity"/>
    <property type="evidence" value="ECO:0007669"/>
    <property type="project" value="UniProtKB-KW"/>
</dbReference>
<comment type="caution">
    <text evidence="11">The sequence shown here is derived from an EMBL/GenBank/DDBJ whole genome shotgun (WGS) entry which is preliminary data.</text>
</comment>
<keyword evidence="8" id="KW-0239">DNA-directed DNA polymerase</keyword>
<evidence type="ECO:0000313" key="11">
    <source>
        <dbReference type="EMBL" id="OOS24596.1"/>
    </source>
</evidence>
<dbReference type="NCBIfam" id="NF004226">
    <property type="entry name" value="PRK05673.1"/>
    <property type="match status" value="1"/>
</dbReference>
<keyword evidence="6" id="KW-0548">Nucleotidyltransferase</keyword>
<dbReference type="Pfam" id="PF02811">
    <property type="entry name" value="PHP"/>
    <property type="match status" value="1"/>
</dbReference>
<dbReference type="InterPro" id="IPR049821">
    <property type="entry name" value="PolIIIA_DnaE1_PHP"/>
</dbReference>
<dbReference type="InterPro" id="IPR004013">
    <property type="entry name" value="PHP_dom"/>
</dbReference>
<dbReference type="RefSeq" id="WP_078253763.1">
    <property type="nucleotide sequence ID" value="NZ_MUYU01000009.1"/>
</dbReference>
<dbReference type="InterPro" id="IPR041931">
    <property type="entry name" value="DNA_pol3_alpha_thumb_dom"/>
</dbReference>
<dbReference type="Proteomes" id="UP000189800">
    <property type="component" value="Unassembled WGS sequence"/>
</dbReference>
<dbReference type="Pfam" id="PF07733">
    <property type="entry name" value="DNA_pol3_alpha"/>
    <property type="match status" value="1"/>
</dbReference>
<dbReference type="PANTHER" id="PTHR32294:SF0">
    <property type="entry name" value="DNA POLYMERASE III SUBUNIT ALPHA"/>
    <property type="match status" value="1"/>
</dbReference>
<evidence type="ECO:0000256" key="2">
    <source>
        <dbReference type="ARBA" id="ARBA00012417"/>
    </source>
</evidence>
<keyword evidence="5" id="KW-0808">Transferase</keyword>
<dbReference type="CDD" id="cd07433">
    <property type="entry name" value="PHP_PolIIIA_DnaE1"/>
    <property type="match status" value="1"/>
</dbReference>
<dbReference type="Pfam" id="PF17657">
    <property type="entry name" value="DNA_pol3_finger"/>
    <property type="match status" value="1"/>
</dbReference>
<dbReference type="SUPFAM" id="SSF160975">
    <property type="entry name" value="AF1531-like"/>
    <property type="match status" value="1"/>
</dbReference>
<name>A0A1T0CQH7_9GAMM</name>
<dbReference type="InterPro" id="IPR016195">
    <property type="entry name" value="Pol/histidinol_Pase-like"/>
</dbReference>
<gene>
    <name evidence="11" type="ORF">B0680_03980</name>
</gene>
<evidence type="ECO:0000259" key="10">
    <source>
        <dbReference type="SMART" id="SM00481"/>
    </source>
</evidence>
<dbReference type="PANTHER" id="PTHR32294">
    <property type="entry name" value="DNA POLYMERASE III SUBUNIT ALPHA"/>
    <property type="match status" value="1"/>
</dbReference>
<dbReference type="InterPro" id="IPR004805">
    <property type="entry name" value="DnaE2/DnaE/PolC"/>
</dbReference>
<dbReference type="Gene3D" id="3.20.20.140">
    <property type="entry name" value="Metal-dependent hydrolases"/>
    <property type="match status" value="1"/>
</dbReference>
<dbReference type="SUPFAM" id="SSF89550">
    <property type="entry name" value="PHP domain-like"/>
    <property type="match status" value="1"/>
</dbReference>
<evidence type="ECO:0000256" key="3">
    <source>
        <dbReference type="ARBA" id="ARBA00019114"/>
    </source>
</evidence>
<dbReference type="InterPro" id="IPR029460">
    <property type="entry name" value="DNAPol_HHH"/>
</dbReference>
<keyword evidence="7" id="KW-0235">DNA replication</keyword>
<evidence type="ECO:0000256" key="7">
    <source>
        <dbReference type="ARBA" id="ARBA00022705"/>
    </source>
</evidence>
<dbReference type="SMART" id="SM00481">
    <property type="entry name" value="POLIIIAc"/>
    <property type="match status" value="1"/>
</dbReference>
<sequence length="1241" mass="138357">MSFVHLGVRSEFAIVDSIIRIKELVKAAAADGQTSLALADWNNMFAVVKFYKACIGAGIKPIIGTEFVIGNAISREDEENRFSVILYAMNNDGYKNLLRLVSDAYTMRPMNDNGSVSVVTPIITKQALFERHDGIIAVLTSRSEMATTLMGNHPENAQATLKAWQAVFGDRLYLGIKRTHNQDNRFNEQAIIQASALGIPIIAHNDVRFMKATPKPSDGAKEVDTSSDFDAHEARVCIASGYTLGNSHRPRIYSEEQYFKTQAEMTALFADLPQVIENTNRLASRCNVTLTLGINVLPDFPIPEGDTIETFFRKTSADGLNKRLDKLYPPAERGDDWADIRKPYDERLEYELGIILKMGFPGYFLIVMDFIRWAKANGVPVGPGRGSGAGSLVAYALNITDLDPLRYDLLFERFLNPERVSMPDFDIDFCIEGRDRVIDYVARTYGRQAVSQIITFGTMAARAVVRDVTRVQDKPFGMGDRISKLIPKTPGISLDDALEQEPQLKDLVTNEDNPDHEAITEIWEMAKKLEGLTRNVGKHAGGVLIAPNRISDFSAVYCDDEGHPVSQFDKDDVEAVGLVKFDFLGLRNLTVIQAAIDNINATRKAQNLDPIDLDTLPLDDMNVYESVLQEAKTSAVFQLESSGMKKYLAQLKPSNIEDIIAMCALYRPGPLESGMVMDFIDRKHGIQEVAYPDPNFQHEWLQPALEPTYGVIVYQEQVMQIAQVLAGYTLGGADMLRRAMGKKKPEEMAKQRSTFVDGAIEQGVDGALAASIFDLVEKFAGYGFNKSHSAAYGVLAYQTAYLKHYYPAEFMAAVLTSEMDDTDQVVFLRSDCTDNFGLDVIPPSVNHSQWKFVVRDSKTIVYGLGAVKGVGEEAVNSIVAARRDGPFKDLYDFCNRVDIKKVGKRSLEALIKAGCFDILAETLKPQYLANGINLSHQIRRGLWRQLPEAMAAATQNRQNQLSGTFDLFQEVDDSLAVAPDLEDVYWNAQDRLRYEMQTLGLYLTGHPLDEYRGETGLYTSVSSVLNLSDTGFKGGSKIAGVIFDVAHFGDRTVVKLDDGKGRVELSCYNDTFSRFSHILTAGKKVSAYDEEYQPVYDKKGNLETMQIANVVIAKVGVRESDDGRLFLRLQAAEPIEQARLRRLKEIHVKVPSQDIQAIDTLISILKENSPPPRALAYQFDQEDENTPSTAHADYCVSISLYLYDECSISRINVNERFRLFPSEENIAKLKSVLGVDNVIFR</sequence>
<accession>A0A1T0CQH7</accession>
<feature type="domain" description="Polymerase/histidinol phosphatase N-terminal" evidence="10">
    <location>
        <begin position="4"/>
        <end position="71"/>
    </location>
</feature>
<keyword evidence="12" id="KW-1185">Reference proteome</keyword>
<reference evidence="11 12" key="1">
    <citation type="submission" date="2017-02" db="EMBL/GenBank/DDBJ databases">
        <title>Draft genome sequence of Moraxella pluranimalium CCUG 54913T type strain.</title>
        <authorList>
            <person name="Salva-Serra F."/>
            <person name="Engstrom-Jakobsson H."/>
            <person name="Thorell K."/>
            <person name="Jaen-Luchoro D."/>
            <person name="Gonzales-Siles L."/>
            <person name="Karlsson R."/>
            <person name="Yazdan S."/>
            <person name="Boulund F."/>
            <person name="Johnning A."/>
            <person name="Engstrand L."/>
            <person name="Kristiansson E."/>
            <person name="Moore E."/>
        </authorList>
    </citation>
    <scope>NUCLEOTIDE SEQUENCE [LARGE SCALE GENOMIC DNA]</scope>
    <source>
        <strain evidence="11 12">CCUG 54913</strain>
    </source>
</reference>
<evidence type="ECO:0000256" key="1">
    <source>
        <dbReference type="ARBA" id="ARBA00004496"/>
    </source>
</evidence>
<dbReference type="EC" id="2.7.7.7" evidence="2"/>
<dbReference type="InterPro" id="IPR003141">
    <property type="entry name" value="Pol/His_phosphatase_N"/>
</dbReference>
<dbReference type="Gene3D" id="1.10.150.870">
    <property type="match status" value="1"/>
</dbReference>
<dbReference type="GO" id="GO:0005737">
    <property type="term" value="C:cytoplasm"/>
    <property type="evidence" value="ECO:0007669"/>
    <property type="project" value="UniProtKB-SubCell"/>
</dbReference>
<comment type="subcellular location">
    <subcellularLocation>
        <location evidence="1">Cytoplasm</location>
    </subcellularLocation>
</comment>
<evidence type="ECO:0000256" key="4">
    <source>
        <dbReference type="ARBA" id="ARBA00022490"/>
    </source>
</evidence>
<dbReference type="GO" id="GO:0006260">
    <property type="term" value="P:DNA replication"/>
    <property type="evidence" value="ECO:0007669"/>
    <property type="project" value="UniProtKB-KW"/>
</dbReference>
<dbReference type="Pfam" id="PF14579">
    <property type="entry name" value="HHH_6"/>
    <property type="match status" value="1"/>
</dbReference>
<dbReference type="GO" id="GO:0008408">
    <property type="term" value="F:3'-5' exonuclease activity"/>
    <property type="evidence" value="ECO:0007669"/>
    <property type="project" value="InterPro"/>
</dbReference>
<dbReference type="InterPro" id="IPR011708">
    <property type="entry name" value="DNA_pol3_alpha_NTPase_dom"/>
</dbReference>
<dbReference type="Gene3D" id="1.10.10.1600">
    <property type="entry name" value="Bacterial DNA polymerase III alpha subunit, thumb domain"/>
    <property type="match status" value="1"/>
</dbReference>
<dbReference type="AlphaFoldDB" id="A0A1T0CQH7"/>
<evidence type="ECO:0000256" key="5">
    <source>
        <dbReference type="ARBA" id="ARBA00022679"/>
    </source>
</evidence>
<evidence type="ECO:0000313" key="12">
    <source>
        <dbReference type="Proteomes" id="UP000189800"/>
    </source>
</evidence>
<proteinExistence type="predicted"/>
<organism evidence="11 12">
    <name type="scientific">Moraxella pluranimalium</name>
    <dbReference type="NCBI Taxonomy" id="470453"/>
    <lineage>
        <taxon>Bacteria</taxon>
        <taxon>Pseudomonadati</taxon>
        <taxon>Pseudomonadota</taxon>
        <taxon>Gammaproteobacteria</taxon>
        <taxon>Moraxellales</taxon>
        <taxon>Moraxellaceae</taxon>
        <taxon>Moraxella</taxon>
    </lineage>
</organism>
<evidence type="ECO:0000256" key="8">
    <source>
        <dbReference type="ARBA" id="ARBA00022932"/>
    </source>
</evidence>
<evidence type="ECO:0000256" key="6">
    <source>
        <dbReference type="ARBA" id="ARBA00022695"/>
    </source>
</evidence>
<dbReference type="InterPro" id="IPR040982">
    <property type="entry name" value="DNA_pol3_finger"/>
</dbReference>
<dbReference type="OrthoDB" id="9803237at2"/>